<dbReference type="GO" id="GO:0006419">
    <property type="term" value="P:alanyl-tRNA aminoacylation"/>
    <property type="evidence" value="ECO:0007669"/>
    <property type="project" value="InterPro"/>
</dbReference>
<dbReference type="EMBL" id="WUUS01000010">
    <property type="protein sequence ID" value="MXR42699.1"/>
    <property type="molecule type" value="Genomic_DNA"/>
</dbReference>
<dbReference type="GO" id="GO:0000049">
    <property type="term" value="F:tRNA binding"/>
    <property type="evidence" value="ECO:0007669"/>
    <property type="project" value="UniProtKB-KW"/>
</dbReference>
<gene>
    <name evidence="11" type="ORF">GRX01_15300</name>
</gene>
<dbReference type="Gene3D" id="3.10.310.40">
    <property type="match status" value="1"/>
</dbReference>
<evidence type="ECO:0000259" key="10">
    <source>
        <dbReference type="PROSITE" id="PS50860"/>
    </source>
</evidence>
<dbReference type="SUPFAM" id="SSF50447">
    <property type="entry name" value="Translation proteins"/>
    <property type="match status" value="1"/>
</dbReference>
<evidence type="ECO:0000256" key="3">
    <source>
        <dbReference type="ARBA" id="ARBA00022598"/>
    </source>
</evidence>
<evidence type="ECO:0000256" key="9">
    <source>
        <dbReference type="ARBA" id="ARBA00023146"/>
    </source>
</evidence>
<keyword evidence="12" id="KW-1185">Reference proteome</keyword>
<dbReference type="PANTHER" id="PTHR11777:SF9">
    <property type="entry name" value="ALANINE--TRNA LIGASE, CYTOPLASMIC"/>
    <property type="match status" value="1"/>
</dbReference>
<evidence type="ECO:0000256" key="2">
    <source>
        <dbReference type="ARBA" id="ARBA00022555"/>
    </source>
</evidence>
<dbReference type="InterPro" id="IPR012947">
    <property type="entry name" value="tRNA_SAD"/>
</dbReference>
<evidence type="ECO:0000313" key="12">
    <source>
        <dbReference type="Proteomes" id="UP000437065"/>
    </source>
</evidence>
<feature type="domain" description="Alanyl-transfer RNA synthetases family profile" evidence="10">
    <location>
        <begin position="1"/>
        <end position="245"/>
    </location>
</feature>
<dbReference type="GO" id="GO:0004813">
    <property type="term" value="F:alanine-tRNA ligase activity"/>
    <property type="evidence" value="ECO:0007669"/>
    <property type="project" value="InterPro"/>
</dbReference>
<evidence type="ECO:0000256" key="6">
    <source>
        <dbReference type="ARBA" id="ARBA00022840"/>
    </source>
</evidence>
<keyword evidence="3" id="KW-0436">Ligase</keyword>
<dbReference type="InterPro" id="IPR003156">
    <property type="entry name" value="DHHA1_dom"/>
</dbReference>
<evidence type="ECO:0000313" key="11">
    <source>
        <dbReference type="EMBL" id="MXR42699.1"/>
    </source>
</evidence>
<reference evidence="11 12" key="1">
    <citation type="submission" date="2019-12" db="EMBL/GenBank/DDBJ databases">
        <title>Isolation and characterization of three novel carbon monoxide-oxidizing members of Halobacteria from salione crusts and soils.</title>
        <authorList>
            <person name="Myers M.R."/>
            <person name="King G.M."/>
        </authorList>
    </citation>
    <scope>NUCLEOTIDE SEQUENCE [LARGE SCALE GENOMIC DNA]</scope>
    <source>
        <strain evidence="11 12">WSA2</strain>
    </source>
</reference>
<keyword evidence="8" id="KW-0648">Protein biosynthesis</keyword>
<dbReference type="RefSeq" id="WP_159669499.1">
    <property type="nucleotide sequence ID" value="NZ_WUUS01000010.1"/>
</dbReference>
<dbReference type="InterPro" id="IPR009000">
    <property type="entry name" value="Transl_B-barrel_sf"/>
</dbReference>
<accession>A0A6B0T867</accession>
<protein>
    <recommendedName>
        <fullName evidence="10">Alanyl-transfer RNA synthetases family profile domain-containing protein</fullName>
    </recommendedName>
</protein>
<dbReference type="SUPFAM" id="SSF55186">
    <property type="entry name" value="ThrRS/AlaRS common domain"/>
    <property type="match status" value="1"/>
</dbReference>
<evidence type="ECO:0000256" key="4">
    <source>
        <dbReference type="ARBA" id="ARBA00022741"/>
    </source>
</evidence>
<sequence length="410" mass="42752">MSESLAPANPEVREFEATVGSVDGRDVTLSETYFYPEGGGQPADRGTLGGVAVDDVQSRADAVVHTLAEPPGFDAGDTVAGVVDDDFRTYCMRAHTASHVLYGAGRRLLDDLGYGGFGITDEKVRVDFETSTDIDDDVLVDLERLVNRAVWDSRPVSWETRAVEDARGDDGVAFNDKTEADVMADADSVRVVTVEGWDEAACGGTHVSNTREIGPVTVLDRSNPGEGLTRVEFAVGPVAIDRRTETHRELRAAAREAGVAVDGVADTVSRLADERDDLGDELASLREEVLVGRIRDLPTVDRDGDSDTDGKDADWRVGVVEGFDANAVGEAAQTVVGDGADAPDAVAAVGGGPAPFVVVASTGGVDAGEVVDRVTAEFGGGGGGAPTFAQGGGIDADPDAVVEFLAETEE</sequence>
<keyword evidence="2" id="KW-0820">tRNA-binding</keyword>
<evidence type="ECO:0000256" key="5">
    <source>
        <dbReference type="ARBA" id="ARBA00022833"/>
    </source>
</evidence>
<dbReference type="Pfam" id="PF01411">
    <property type="entry name" value="tRNA-synt_2c"/>
    <property type="match status" value="1"/>
</dbReference>
<dbReference type="Gene3D" id="2.40.30.130">
    <property type="match status" value="1"/>
</dbReference>
<dbReference type="AlphaFoldDB" id="A0A6B0T867"/>
<dbReference type="InterPro" id="IPR018164">
    <property type="entry name" value="Ala-tRNA-synth_IIc_N"/>
</dbReference>
<dbReference type="PANTHER" id="PTHR11777">
    <property type="entry name" value="ALANYL-TRNA SYNTHETASE"/>
    <property type="match status" value="1"/>
</dbReference>
<proteinExistence type="inferred from homology"/>
<name>A0A6B0T867_9EURY</name>
<keyword evidence="7" id="KW-0694">RNA-binding</keyword>
<dbReference type="InterPro" id="IPR050058">
    <property type="entry name" value="Ala-tRNA_ligase"/>
</dbReference>
<dbReference type="Proteomes" id="UP000437065">
    <property type="component" value="Unassembled WGS sequence"/>
</dbReference>
<dbReference type="GO" id="GO:0002161">
    <property type="term" value="F:aminoacyl-tRNA deacylase activity"/>
    <property type="evidence" value="ECO:0007669"/>
    <property type="project" value="TreeGrafter"/>
</dbReference>
<dbReference type="OrthoDB" id="11392at2157"/>
<evidence type="ECO:0000256" key="8">
    <source>
        <dbReference type="ARBA" id="ARBA00022917"/>
    </source>
</evidence>
<evidence type="ECO:0000256" key="7">
    <source>
        <dbReference type="ARBA" id="ARBA00022884"/>
    </source>
</evidence>
<dbReference type="Pfam" id="PF07973">
    <property type="entry name" value="tRNA_SAD"/>
    <property type="match status" value="1"/>
</dbReference>
<evidence type="ECO:0000256" key="1">
    <source>
        <dbReference type="ARBA" id="ARBA00008226"/>
    </source>
</evidence>
<dbReference type="GO" id="GO:0005524">
    <property type="term" value="F:ATP binding"/>
    <property type="evidence" value="ECO:0007669"/>
    <property type="project" value="UniProtKB-KW"/>
</dbReference>
<dbReference type="InterPro" id="IPR018163">
    <property type="entry name" value="Thr/Ala-tRNA-synth_IIc_edit"/>
</dbReference>
<keyword evidence="4" id="KW-0547">Nucleotide-binding</keyword>
<dbReference type="Gene3D" id="3.30.980.10">
    <property type="entry name" value="Threonyl-trna Synthetase, Chain A, domain 2"/>
    <property type="match status" value="1"/>
</dbReference>
<comment type="caution">
    <text evidence="11">The sequence shown here is derived from an EMBL/GenBank/DDBJ whole genome shotgun (WGS) entry which is preliminary data.</text>
</comment>
<dbReference type="SMART" id="SM00863">
    <property type="entry name" value="tRNA_SAD"/>
    <property type="match status" value="1"/>
</dbReference>
<dbReference type="Pfam" id="PF02272">
    <property type="entry name" value="DHHA1"/>
    <property type="match status" value="1"/>
</dbReference>
<dbReference type="PROSITE" id="PS50860">
    <property type="entry name" value="AA_TRNA_LIGASE_II_ALA"/>
    <property type="match status" value="1"/>
</dbReference>
<keyword evidence="9" id="KW-0030">Aminoacyl-tRNA synthetase</keyword>
<organism evidence="11 12">
    <name type="scientific">Halobaculum saliterrae</name>
    <dbReference type="NCBI Taxonomy" id="2073113"/>
    <lineage>
        <taxon>Archaea</taxon>
        <taxon>Methanobacteriati</taxon>
        <taxon>Methanobacteriota</taxon>
        <taxon>Stenosarchaea group</taxon>
        <taxon>Halobacteria</taxon>
        <taxon>Halobacteriales</taxon>
        <taxon>Haloferacaceae</taxon>
        <taxon>Halobaculum</taxon>
    </lineage>
</organism>
<keyword evidence="5" id="KW-0862">Zinc</keyword>
<keyword evidence="6" id="KW-0067">ATP-binding</keyword>
<comment type="similarity">
    <text evidence="1">Belongs to the class-II aminoacyl-tRNA synthetase family.</text>
</comment>
<dbReference type="InterPro" id="IPR018165">
    <property type="entry name" value="Ala-tRNA-synth_IIc_core"/>
</dbReference>